<dbReference type="STRING" id="292563.Cyast_1337"/>
<dbReference type="BioCyc" id="CSTA292563:G1353-1350-MONOMER"/>
<organism evidence="4 5">
    <name type="scientific">Cyanobacterium stanieri (strain ATCC 29140 / PCC 7202)</name>
    <dbReference type="NCBI Taxonomy" id="292563"/>
    <lineage>
        <taxon>Bacteria</taxon>
        <taxon>Bacillati</taxon>
        <taxon>Cyanobacteriota</taxon>
        <taxon>Cyanophyceae</taxon>
        <taxon>Oscillatoriophycideae</taxon>
        <taxon>Chroococcales</taxon>
        <taxon>Geminocystaceae</taxon>
        <taxon>Cyanobacterium</taxon>
    </lineage>
</organism>
<dbReference type="EMBL" id="CP003940">
    <property type="protein sequence ID" value="AFZ47302.1"/>
    <property type="molecule type" value="Genomic_DNA"/>
</dbReference>
<protein>
    <recommendedName>
        <fullName evidence="3">Cellulose synthase operon C C-terminal domain-containing protein</fullName>
    </recommendedName>
</protein>
<reference evidence="5" key="1">
    <citation type="journal article" date="2013" name="Proc. Natl. Acad. Sci. U.S.A.">
        <title>Improving the coverage of the cyanobacterial phylum using diversity-driven genome sequencing.</title>
        <authorList>
            <person name="Shih P.M."/>
            <person name="Wu D."/>
            <person name="Latifi A."/>
            <person name="Axen S.D."/>
            <person name="Fewer D.P."/>
            <person name="Talla E."/>
            <person name="Calteau A."/>
            <person name="Cai F."/>
            <person name="Tandeau de Marsac N."/>
            <person name="Rippka R."/>
            <person name="Herdman M."/>
            <person name="Sivonen K."/>
            <person name="Coursin T."/>
            <person name="Laurent T."/>
            <person name="Goodwin L."/>
            <person name="Nolan M."/>
            <person name="Davenport K.W."/>
            <person name="Han C.S."/>
            <person name="Rubin E.M."/>
            <person name="Eisen J.A."/>
            <person name="Woyke T."/>
            <person name="Gugger M."/>
            <person name="Kerfeld C.A."/>
        </authorList>
    </citation>
    <scope>NUCLEOTIDE SEQUENCE [LARGE SCALE GENOMIC DNA]</scope>
    <source>
        <strain evidence="5">ATCC 29140 / PCC 7202</strain>
    </source>
</reference>
<dbReference type="AlphaFoldDB" id="K9YLE6"/>
<evidence type="ECO:0000256" key="1">
    <source>
        <dbReference type="ARBA" id="ARBA00022729"/>
    </source>
</evidence>
<dbReference type="KEGG" id="csn:Cyast_1337"/>
<evidence type="ECO:0000313" key="4">
    <source>
        <dbReference type="EMBL" id="AFZ47302.1"/>
    </source>
</evidence>
<keyword evidence="5" id="KW-1185">Reference proteome</keyword>
<keyword evidence="2" id="KW-0677">Repeat</keyword>
<dbReference type="Proteomes" id="UP000010483">
    <property type="component" value="Chromosome"/>
</dbReference>
<dbReference type="HOGENOM" id="CLU_053671_0_0_3"/>
<keyword evidence="1" id="KW-0732">Signal</keyword>
<proteinExistence type="predicted"/>
<feature type="domain" description="Cellulose synthase operon C C-terminal" evidence="3">
    <location>
        <begin position="299"/>
        <end position="374"/>
    </location>
</feature>
<sequence>MIKCLIFITFSPFFFPLVKDSAQANQMIDIASFEKHQNNYFFISKKINSFQDIHNLSQFNIYKVDQNNIFFDQQIQFSEIPNKEKFNLIASPENFNPSLRERFIPNIEESQSNETDNFRLESITPSFSLDSDNFGQRNIFREVLFDFQSLNQNNFSLKTGVNTFRKTDIEDITHIPLIFGWQRQINNTNLNLNLGVDFFDRVRNTPNFSINAEQPLSINVNEAGELQSLFVAGATIEHQAYKFNATTIENEVTFWRFRPQFYWLIAPDLSLFSFAQYGTFSDGNDEFQSFSRLEKTFGEFSLSGNLFVWSFAENLESSSGYFSPPDFLVYNLELGWRRQFTDNLSCRLAGSIGQQRLEGEFSNAFVYEGLCQANLSPQTILDLSYRVSNILTVESAATSYRNEQFKAQVKFNF</sequence>
<dbReference type="GO" id="GO:0030244">
    <property type="term" value="P:cellulose biosynthetic process"/>
    <property type="evidence" value="ECO:0007669"/>
    <property type="project" value="InterPro"/>
</dbReference>
<gene>
    <name evidence="4" type="ordered locus">Cyast_1337</name>
</gene>
<dbReference type="eggNOG" id="COG4223">
    <property type="taxonomic scope" value="Bacteria"/>
</dbReference>
<dbReference type="InterPro" id="IPR008410">
    <property type="entry name" value="BCSC_C"/>
</dbReference>
<dbReference type="Pfam" id="PF05420">
    <property type="entry name" value="BCSC_C"/>
    <property type="match status" value="1"/>
</dbReference>
<accession>K9YLE6</accession>
<evidence type="ECO:0000313" key="5">
    <source>
        <dbReference type="Proteomes" id="UP000010483"/>
    </source>
</evidence>
<dbReference type="GO" id="GO:0019867">
    <property type="term" value="C:outer membrane"/>
    <property type="evidence" value="ECO:0007669"/>
    <property type="project" value="InterPro"/>
</dbReference>
<evidence type="ECO:0000259" key="3">
    <source>
        <dbReference type="Pfam" id="PF05420"/>
    </source>
</evidence>
<evidence type="ECO:0000256" key="2">
    <source>
        <dbReference type="ARBA" id="ARBA00022737"/>
    </source>
</evidence>
<name>K9YLE6_CYASC</name>